<dbReference type="AlphaFoldDB" id="A0A0A9B1B6"/>
<reference evidence="2" key="2">
    <citation type="journal article" date="2015" name="Data Brief">
        <title>Shoot transcriptome of the giant reed, Arundo donax.</title>
        <authorList>
            <person name="Barrero R.A."/>
            <person name="Guerrero F.D."/>
            <person name="Moolhuijzen P."/>
            <person name="Goolsby J.A."/>
            <person name="Tidwell J."/>
            <person name="Bellgard S.E."/>
            <person name="Bellgard M.I."/>
        </authorList>
    </citation>
    <scope>NUCLEOTIDE SEQUENCE</scope>
    <source>
        <tissue evidence="2">Shoot tissue taken approximately 20 cm above the soil surface</tissue>
    </source>
</reference>
<organism evidence="2">
    <name type="scientific">Arundo donax</name>
    <name type="common">Giant reed</name>
    <name type="synonym">Donax arundinaceus</name>
    <dbReference type="NCBI Taxonomy" id="35708"/>
    <lineage>
        <taxon>Eukaryota</taxon>
        <taxon>Viridiplantae</taxon>
        <taxon>Streptophyta</taxon>
        <taxon>Embryophyta</taxon>
        <taxon>Tracheophyta</taxon>
        <taxon>Spermatophyta</taxon>
        <taxon>Magnoliopsida</taxon>
        <taxon>Liliopsida</taxon>
        <taxon>Poales</taxon>
        <taxon>Poaceae</taxon>
        <taxon>PACMAD clade</taxon>
        <taxon>Arundinoideae</taxon>
        <taxon>Arundineae</taxon>
        <taxon>Arundo</taxon>
    </lineage>
</organism>
<reference evidence="2" key="1">
    <citation type="submission" date="2014-09" db="EMBL/GenBank/DDBJ databases">
        <authorList>
            <person name="Magalhaes I.L.F."/>
            <person name="Oliveira U."/>
            <person name="Santos F.R."/>
            <person name="Vidigal T.H.D.A."/>
            <person name="Brescovit A.D."/>
            <person name="Santos A.J."/>
        </authorList>
    </citation>
    <scope>NUCLEOTIDE SEQUENCE</scope>
    <source>
        <tissue evidence="2">Shoot tissue taken approximately 20 cm above the soil surface</tissue>
    </source>
</reference>
<accession>A0A0A9B1B6</accession>
<evidence type="ECO:0000256" key="1">
    <source>
        <dbReference type="SAM" id="MobiDB-lite"/>
    </source>
</evidence>
<dbReference type="EMBL" id="GBRH01240764">
    <property type="protein sequence ID" value="JAD57131.1"/>
    <property type="molecule type" value="Transcribed_RNA"/>
</dbReference>
<sequence>MNCKTRLDVQHRKEKKIRLNDRSSVVQ</sequence>
<evidence type="ECO:0000313" key="2">
    <source>
        <dbReference type="EMBL" id="JAD57131.1"/>
    </source>
</evidence>
<protein>
    <submittedName>
        <fullName evidence="2">Uncharacterized protein</fullName>
    </submittedName>
</protein>
<feature type="region of interest" description="Disordered" evidence="1">
    <location>
        <begin position="1"/>
        <end position="27"/>
    </location>
</feature>
<proteinExistence type="predicted"/>
<feature type="compositionally biased region" description="Basic and acidic residues" evidence="1">
    <location>
        <begin position="1"/>
        <end position="21"/>
    </location>
</feature>
<name>A0A0A9B1B6_ARUDO</name>